<gene>
    <name evidence="1" type="ORF">LEN_1813</name>
</gene>
<dbReference type="AlphaFoldDB" id="A0AAU9AJ13"/>
<dbReference type="KEGG" id="lem:LEN_1813"/>
<dbReference type="Proteomes" id="UP000218824">
    <property type="component" value="Chromosome"/>
</dbReference>
<protein>
    <submittedName>
        <fullName evidence="1">Uncharacterized protein</fullName>
    </submittedName>
</protein>
<evidence type="ECO:0000313" key="2">
    <source>
        <dbReference type="Proteomes" id="UP000218824"/>
    </source>
</evidence>
<dbReference type="EMBL" id="AP014940">
    <property type="protein sequence ID" value="BAV97300.1"/>
    <property type="molecule type" value="Genomic_DNA"/>
</dbReference>
<reference evidence="1 2" key="1">
    <citation type="journal article" date="2017" name="DNA Res.">
        <title>Complete genome sequence and expression profile of the commercial lytic enzyme producer Lysobacter enzymogenes M497-1.</title>
        <authorList>
            <person name="Takami H."/>
            <person name="Toyoda A."/>
            <person name="Uchiyama I."/>
            <person name="Itoh T."/>
            <person name="Takaki Y."/>
            <person name="Arai W."/>
            <person name="Nishi S."/>
            <person name="Kawai M."/>
            <person name="Shinya K."/>
            <person name="Ikeda H."/>
        </authorList>
    </citation>
    <scope>NUCLEOTIDE SEQUENCE [LARGE SCALE GENOMIC DNA]</scope>
    <source>
        <strain evidence="1 2">M497-1</strain>
    </source>
</reference>
<sequence>MDTMRRPATQATQAMTKMRVDVFVVGDNEGYVVAPSDSWLPLDEMKALGALRFGWTIDTSMARPRLDWRAIGNDIDARGYSIVASSDVGGLLAMPQQHLRAIYPEQHRPIAA</sequence>
<organism evidence="1 2">
    <name type="scientific">Lysobacter enzymogenes</name>
    <dbReference type="NCBI Taxonomy" id="69"/>
    <lineage>
        <taxon>Bacteria</taxon>
        <taxon>Pseudomonadati</taxon>
        <taxon>Pseudomonadota</taxon>
        <taxon>Gammaproteobacteria</taxon>
        <taxon>Lysobacterales</taxon>
        <taxon>Lysobacteraceae</taxon>
        <taxon>Lysobacter</taxon>
    </lineage>
</organism>
<evidence type="ECO:0000313" key="1">
    <source>
        <dbReference type="EMBL" id="BAV97300.1"/>
    </source>
</evidence>
<accession>A0AAU9AJ13</accession>
<name>A0AAU9AJ13_LYSEN</name>
<proteinExistence type="predicted"/>